<evidence type="ECO:0000313" key="3">
    <source>
        <dbReference type="Proteomes" id="UP001055115"/>
    </source>
</evidence>
<organism evidence="2 3">
    <name type="scientific">Colletotrichum spaethianum</name>
    <dbReference type="NCBI Taxonomy" id="700344"/>
    <lineage>
        <taxon>Eukaryota</taxon>
        <taxon>Fungi</taxon>
        <taxon>Dikarya</taxon>
        <taxon>Ascomycota</taxon>
        <taxon>Pezizomycotina</taxon>
        <taxon>Sordariomycetes</taxon>
        <taxon>Hypocreomycetidae</taxon>
        <taxon>Glomerellales</taxon>
        <taxon>Glomerellaceae</taxon>
        <taxon>Colletotrichum</taxon>
        <taxon>Colletotrichum spaethianum species complex</taxon>
    </lineage>
</organism>
<dbReference type="Gene3D" id="3.40.462.20">
    <property type="match status" value="1"/>
</dbReference>
<dbReference type="InterPro" id="IPR016169">
    <property type="entry name" value="FAD-bd_PCMH_sub2"/>
</dbReference>
<dbReference type="EMBL" id="BQXU01000002">
    <property type="protein sequence ID" value="GKT41181.1"/>
    <property type="molecule type" value="Genomic_DNA"/>
</dbReference>
<keyword evidence="3" id="KW-1185">Reference proteome</keyword>
<protein>
    <submittedName>
        <fullName evidence="2">FAD-linked oxidoreductase patO</fullName>
    </submittedName>
</protein>
<dbReference type="Pfam" id="PF08031">
    <property type="entry name" value="BBE"/>
    <property type="match status" value="1"/>
</dbReference>
<reference evidence="2 3" key="1">
    <citation type="submission" date="2022-03" db="EMBL/GenBank/DDBJ databases">
        <title>Genome data of Colletotrichum spp.</title>
        <authorList>
            <person name="Utami Y.D."/>
            <person name="Hiruma K."/>
        </authorList>
    </citation>
    <scope>NUCLEOTIDE SEQUENCE [LARGE SCALE GENOMIC DNA]</scope>
    <source>
        <strain evidence="2 3">MAFF 239500</strain>
    </source>
</reference>
<dbReference type="RefSeq" id="XP_049123531.1">
    <property type="nucleotide sequence ID" value="XM_049267574.1"/>
</dbReference>
<dbReference type="InterPro" id="IPR012951">
    <property type="entry name" value="BBE"/>
</dbReference>
<dbReference type="AlphaFoldDB" id="A0AA37P4H0"/>
<sequence length="80" mass="9082">MGRLRDIAPGGGGYGNEGDVMEPDFGQAFFGSNYGRLYELKKKIDPWGVFYAPTAVGSEDWYIARQEDWLTLQTDRLCRK</sequence>
<dbReference type="Gene3D" id="3.30.465.10">
    <property type="match status" value="1"/>
</dbReference>
<dbReference type="GO" id="GO:0016491">
    <property type="term" value="F:oxidoreductase activity"/>
    <property type="evidence" value="ECO:0007669"/>
    <property type="project" value="InterPro"/>
</dbReference>
<evidence type="ECO:0000259" key="1">
    <source>
        <dbReference type="Pfam" id="PF08031"/>
    </source>
</evidence>
<comment type="caution">
    <text evidence="2">The sequence shown here is derived from an EMBL/GenBank/DDBJ whole genome shotgun (WGS) entry which is preliminary data.</text>
</comment>
<proteinExistence type="predicted"/>
<gene>
    <name evidence="2" type="ORF">ColSpa_01362</name>
</gene>
<dbReference type="GO" id="GO:0050660">
    <property type="term" value="F:flavin adenine dinucleotide binding"/>
    <property type="evidence" value="ECO:0007669"/>
    <property type="project" value="InterPro"/>
</dbReference>
<dbReference type="GeneID" id="73322164"/>
<evidence type="ECO:0000313" key="2">
    <source>
        <dbReference type="EMBL" id="GKT41181.1"/>
    </source>
</evidence>
<name>A0AA37P4H0_9PEZI</name>
<feature type="domain" description="Berberine/berberine-like" evidence="1">
    <location>
        <begin position="14"/>
        <end position="56"/>
    </location>
</feature>
<accession>A0AA37P4H0</accession>
<dbReference type="Proteomes" id="UP001055115">
    <property type="component" value="Unassembled WGS sequence"/>
</dbReference>